<proteinExistence type="predicted"/>
<comment type="caution">
    <text evidence="2">The sequence shown here is derived from an EMBL/GenBank/DDBJ whole genome shotgun (WGS) entry which is preliminary data.</text>
</comment>
<feature type="compositionally biased region" description="Basic and acidic residues" evidence="1">
    <location>
        <begin position="103"/>
        <end position="117"/>
    </location>
</feature>
<keyword evidence="3" id="KW-1185">Reference proteome</keyword>
<dbReference type="Proteomes" id="UP000499080">
    <property type="component" value="Unassembled WGS sequence"/>
</dbReference>
<evidence type="ECO:0000313" key="3">
    <source>
        <dbReference type="Proteomes" id="UP000499080"/>
    </source>
</evidence>
<protein>
    <submittedName>
        <fullName evidence="2">Uncharacterized protein</fullName>
    </submittedName>
</protein>
<dbReference type="AlphaFoldDB" id="A0A4Y2EF38"/>
<name>A0A4Y2EF38_ARAVE</name>
<evidence type="ECO:0000313" key="2">
    <source>
        <dbReference type="EMBL" id="GBM27762.1"/>
    </source>
</evidence>
<sequence length="117" mass="13259">MGSDICNKIQEQDSGKIQTYEENARKCMKKAHPNTETAKKAMQDIEAYNEPIACLDRIIARYGYCQALNCTKHPPVMNADTRSEVDARNCKDMDTTTLTDDPEQAKDATRKRNDKIS</sequence>
<organism evidence="2 3">
    <name type="scientific">Araneus ventricosus</name>
    <name type="common">Orbweaver spider</name>
    <name type="synonym">Epeira ventricosa</name>
    <dbReference type="NCBI Taxonomy" id="182803"/>
    <lineage>
        <taxon>Eukaryota</taxon>
        <taxon>Metazoa</taxon>
        <taxon>Ecdysozoa</taxon>
        <taxon>Arthropoda</taxon>
        <taxon>Chelicerata</taxon>
        <taxon>Arachnida</taxon>
        <taxon>Araneae</taxon>
        <taxon>Araneomorphae</taxon>
        <taxon>Entelegynae</taxon>
        <taxon>Araneoidea</taxon>
        <taxon>Araneidae</taxon>
        <taxon>Araneus</taxon>
    </lineage>
</organism>
<accession>A0A4Y2EF38</accession>
<feature type="compositionally biased region" description="Basic and acidic residues" evidence="1">
    <location>
        <begin position="81"/>
        <end position="94"/>
    </location>
</feature>
<dbReference type="EMBL" id="BGPR01000593">
    <property type="protein sequence ID" value="GBM27762.1"/>
    <property type="molecule type" value="Genomic_DNA"/>
</dbReference>
<evidence type="ECO:0000256" key="1">
    <source>
        <dbReference type="SAM" id="MobiDB-lite"/>
    </source>
</evidence>
<reference evidence="2 3" key="1">
    <citation type="journal article" date="2019" name="Sci. Rep.">
        <title>Orb-weaving spider Araneus ventricosus genome elucidates the spidroin gene catalogue.</title>
        <authorList>
            <person name="Kono N."/>
            <person name="Nakamura H."/>
            <person name="Ohtoshi R."/>
            <person name="Moran D.A.P."/>
            <person name="Shinohara A."/>
            <person name="Yoshida Y."/>
            <person name="Fujiwara M."/>
            <person name="Mori M."/>
            <person name="Tomita M."/>
            <person name="Arakawa K."/>
        </authorList>
    </citation>
    <scope>NUCLEOTIDE SEQUENCE [LARGE SCALE GENOMIC DNA]</scope>
</reference>
<feature type="region of interest" description="Disordered" evidence="1">
    <location>
        <begin position="76"/>
        <end position="117"/>
    </location>
</feature>
<gene>
    <name evidence="2" type="ORF">AVEN_25375_1</name>
</gene>